<evidence type="ECO:0000256" key="1">
    <source>
        <dbReference type="SAM" id="MobiDB-lite"/>
    </source>
</evidence>
<reference evidence="2" key="1">
    <citation type="submission" date="2018-11" db="EMBL/GenBank/DDBJ databases">
        <authorList>
            <consortium name="Pathogen Informatics"/>
        </authorList>
    </citation>
    <scope>NUCLEOTIDE SEQUENCE</scope>
</reference>
<proteinExistence type="predicted"/>
<keyword evidence="3" id="KW-1185">Reference proteome</keyword>
<feature type="compositionally biased region" description="Low complexity" evidence="1">
    <location>
        <begin position="188"/>
        <end position="206"/>
    </location>
</feature>
<sequence length="215" mass="23722">MTFPHQIAELGSDIIRLLHKLVNLLYQASYRLSLSYRTALDLRPVNWRVDAFSTADTFLHTLVPHLLIGLIHLFTPSAVTFAYSSSLASRLAPPVGTSSNDTSDTLSKSIPPLSNDHLPISDMKHLIQLICQPLYVYWPNLSLHNQLPPSQAANFSHTPLDTLQPSDTSALDATHSFSVQRLLPRQQSLQSLDANSSSLQERNSSSPQASTSIPD</sequence>
<evidence type="ECO:0000313" key="2">
    <source>
        <dbReference type="EMBL" id="VEL37453.1"/>
    </source>
</evidence>
<comment type="caution">
    <text evidence="2">The sequence shown here is derived from an EMBL/GenBank/DDBJ whole genome shotgun (WGS) entry which is preliminary data.</text>
</comment>
<name>A0A3S5B156_9PLAT</name>
<feature type="region of interest" description="Disordered" evidence="1">
    <location>
        <begin position="188"/>
        <end position="215"/>
    </location>
</feature>
<dbReference type="Proteomes" id="UP000784294">
    <property type="component" value="Unassembled WGS sequence"/>
</dbReference>
<organism evidence="2 3">
    <name type="scientific">Protopolystoma xenopodis</name>
    <dbReference type="NCBI Taxonomy" id="117903"/>
    <lineage>
        <taxon>Eukaryota</taxon>
        <taxon>Metazoa</taxon>
        <taxon>Spiralia</taxon>
        <taxon>Lophotrochozoa</taxon>
        <taxon>Platyhelminthes</taxon>
        <taxon>Monogenea</taxon>
        <taxon>Polyopisthocotylea</taxon>
        <taxon>Polystomatidea</taxon>
        <taxon>Polystomatidae</taxon>
        <taxon>Protopolystoma</taxon>
    </lineage>
</organism>
<protein>
    <submittedName>
        <fullName evidence="2">Uncharacterized protein</fullName>
    </submittedName>
</protein>
<evidence type="ECO:0000313" key="3">
    <source>
        <dbReference type="Proteomes" id="UP000784294"/>
    </source>
</evidence>
<gene>
    <name evidence="2" type="ORF">PXEA_LOCUS30893</name>
</gene>
<dbReference type="EMBL" id="CAAALY010255036">
    <property type="protein sequence ID" value="VEL37453.1"/>
    <property type="molecule type" value="Genomic_DNA"/>
</dbReference>
<dbReference type="AlphaFoldDB" id="A0A3S5B156"/>
<accession>A0A3S5B156</accession>